<evidence type="ECO:0000256" key="2">
    <source>
        <dbReference type="ARBA" id="ARBA00022692"/>
    </source>
</evidence>
<dbReference type="PANTHER" id="PTHR37422">
    <property type="entry name" value="TEICHURONIC ACID BIOSYNTHESIS PROTEIN TUAE"/>
    <property type="match status" value="1"/>
</dbReference>
<comment type="subcellular location">
    <subcellularLocation>
        <location evidence="1">Membrane</location>
        <topology evidence="1">Multi-pass membrane protein</topology>
    </subcellularLocation>
</comment>
<feature type="transmembrane region" description="Helical" evidence="5">
    <location>
        <begin position="126"/>
        <end position="150"/>
    </location>
</feature>
<dbReference type="InterPro" id="IPR051533">
    <property type="entry name" value="WaaL-like"/>
</dbReference>
<feature type="transmembrane region" description="Helical" evidence="5">
    <location>
        <begin position="71"/>
        <end position="89"/>
    </location>
</feature>
<feature type="transmembrane region" description="Helical" evidence="5">
    <location>
        <begin position="170"/>
        <end position="187"/>
    </location>
</feature>
<proteinExistence type="predicted"/>
<feature type="transmembrane region" description="Helical" evidence="5">
    <location>
        <begin position="222"/>
        <end position="239"/>
    </location>
</feature>
<protein>
    <submittedName>
        <fullName evidence="7">O-antigen ligase family protein</fullName>
    </submittedName>
</protein>
<comment type="caution">
    <text evidence="7">The sequence shown here is derived from an EMBL/GenBank/DDBJ whole genome shotgun (WGS) entry which is preliminary data.</text>
</comment>
<dbReference type="InterPro" id="IPR007016">
    <property type="entry name" value="O-antigen_ligase-rel_domated"/>
</dbReference>
<evidence type="ECO:0000256" key="3">
    <source>
        <dbReference type="ARBA" id="ARBA00022989"/>
    </source>
</evidence>
<feature type="transmembrane region" description="Helical" evidence="5">
    <location>
        <begin position="353"/>
        <end position="375"/>
    </location>
</feature>
<keyword evidence="3 5" id="KW-1133">Transmembrane helix</keyword>
<feature type="transmembrane region" description="Helical" evidence="5">
    <location>
        <begin position="20"/>
        <end position="37"/>
    </location>
</feature>
<dbReference type="OrthoDB" id="1631746at2"/>
<dbReference type="GO" id="GO:0016020">
    <property type="term" value="C:membrane"/>
    <property type="evidence" value="ECO:0007669"/>
    <property type="project" value="UniProtKB-SubCell"/>
</dbReference>
<dbReference type="EMBL" id="WBVO01000002">
    <property type="protein sequence ID" value="KAB2814031.1"/>
    <property type="molecule type" value="Genomic_DNA"/>
</dbReference>
<evidence type="ECO:0000313" key="7">
    <source>
        <dbReference type="EMBL" id="KAB2814031.1"/>
    </source>
</evidence>
<evidence type="ECO:0000259" key="6">
    <source>
        <dbReference type="Pfam" id="PF04932"/>
    </source>
</evidence>
<feature type="transmembrane region" description="Helical" evidence="5">
    <location>
        <begin position="387"/>
        <end position="405"/>
    </location>
</feature>
<evidence type="ECO:0000256" key="1">
    <source>
        <dbReference type="ARBA" id="ARBA00004141"/>
    </source>
</evidence>
<evidence type="ECO:0000256" key="4">
    <source>
        <dbReference type="ARBA" id="ARBA00023136"/>
    </source>
</evidence>
<accession>A0A6N6RL90</accession>
<keyword evidence="7" id="KW-0436">Ligase</keyword>
<keyword evidence="8" id="KW-1185">Reference proteome</keyword>
<keyword evidence="4 5" id="KW-0472">Membrane</keyword>
<dbReference type="GO" id="GO:0016874">
    <property type="term" value="F:ligase activity"/>
    <property type="evidence" value="ECO:0007669"/>
    <property type="project" value="UniProtKB-KW"/>
</dbReference>
<feature type="transmembrane region" description="Helical" evidence="5">
    <location>
        <begin position="251"/>
        <end position="268"/>
    </location>
</feature>
<evidence type="ECO:0000256" key="5">
    <source>
        <dbReference type="SAM" id="Phobius"/>
    </source>
</evidence>
<sequence>MTKSFRQKVSQWRNDMKLRAISTEIVTAAFVVLLPFQWDFPPISLFIMLLGVVFLFFLNRDYASNLRKSTFFWPILAYYALVAIGLTYSEYPDEGAKDLQVQIALIAWPFGLGCLAALNTEAIHRILWYFVRATALSCILLLGLALSNYLEDGQVRHFFYKHLSAWELVPQHYLSMYISFALLIILNRVINRRSTINKLRLVEILLYGSVFLAMQVLLSVRIQLIALPLALLPVIYSGLRTGLLTKKMKRIGGLSIVALVVAFISLPGTQRRIVETYHEIRSFNRVVEKKQTNHRVYLWKYGTDVISENWLIGTGTGGANEALHIKLQDCQAKFWDGEKVYYLYDKKYNVHNVFLQAWMTHGLAGFILVILILFGPLIRALRQKDQMVAGFLILAIVSFATESMLERQAGVLWFAAFYALLVVNQRREVIPEIKKAP</sequence>
<keyword evidence="2 5" id="KW-0812">Transmembrane</keyword>
<feature type="domain" description="O-antigen ligase-related" evidence="6">
    <location>
        <begin position="212"/>
        <end position="370"/>
    </location>
</feature>
<dbReference type="RefSeq" id="WP_151666699.1">
    <property type="nucleotide sequence ID" value="NZ_WBVO01000002.1"/>
</dbReference>
<name>A0A6N6RL90_9FLAO</name>
<feature type="transmembrane region" description="Helical" evidence="5">
    <location>
        <begin position="199"/>
        <end position="216"/>
    </location>
</feature>
<dbReference type="AlphaFoldDB" id="A0A6N6RL90"/>
<dbReference type="PANTHER" id="PTHR37422:SF13">
    <property type="entry name" value="LIPOPOLYSACCHARIDE BIOSYNTHESIS PROTEIN PA4999-RELATED"/>
    <property type="match status" value="1"/>
</dbReference>
<feature type="transmembrane region" description="Helical" evidence="5">
    <location>
        <begin position="411"/>
        <end position="427"/>
    </location>
</feature>
<evidence type="ECO:0000313" key="8">
    <source>
        <dbReference type="Proteomes" id="UP000468650"/>
    </source>
</evidence>
<dbReference type="Pfam" id="PF04932">
    <property type="entry name" value="Wzy_C"/>
    <property type="match status" value="1"/>
</dbReference>
<gene>
    <name evidence="7" type="ORF">F8C67_04950</name>
</gene>
<dbReference type="Proteomes" id="UP000468650">
    <property type="component" value="Unassembled WGS sequence"/>
</dbReference>
<reference evidence="7 8" key="1">
    <citation type="submission" date="2019-09" db="EMBL/GenBank/DDBJ databases">
        <title>Genomes of family Cryomorphaceae.</title>
        <authorList>
            <person name="Bowman J.P."/>
        </authorList>
    </citation>
    <scope>NUCLEOTIDE SEQUENCE [LARGE SCALE GENOMIC DNA]</scope>
    <source>
        <strain evidence="7 8">LMG 25704</strain>
    </source>
</reference>
<feature type="transmembrane region" description="Helical" evidence="5">
    <location>
        <begin position="101"/>
        <end position="119"/>
    </location>
</feature>
<feature type="transmembrane region" description="Helical" evidence="5">
    <location>
        <begin position="43"/>
        <end position="59"/>
    </location>
</feature>
<organism evidence="7 8">
    <name type="scientific">Phaeocystidibacter luteus</name>
    <dbReference type="NCBI Taxonomy" id="911197"/>
    <lineage>
        <taxon>Bacteria</taxon>
        <taxon>Pseudomonadati</taxon>
        <taxon>Bacteroidota</taxon>
        <taxon>Flavobacteriia</taxon>
        <taxon>Flavobacteriales</taxon>
        <taxon>Phaeocystidibacteraceae</taxon>
        <taxon>Phaeocystidibacter</taxon>
    </lineage>
</organism>